<organism evidence="1">
    <name type="scientific">Anguilla anguilla</name>
    <name type="common">European freshwater eel</name>
    <name type="synonym">Muraena anguilla</name>
    <dbReference type="NCBI Taxonomy" id="7936"/>
    <lineage>
        <taxon>Eukaryota</taxon>
        <taxon>Metazoa</taxon>
        <taxon>Chordata</taxon>
        <taxon>Craniata</taxon>
        <taxon>Vertebrata</taxon>
        <taxon>Euteleostomi</taxon>
        <taxon>Actinopterygii</taxon>
        <taxon>Neopterygii</taxon>
        <taxon>Teleostei</taxon>
        <taxon>Anguilliformes</taxon>
        <taxon>Anguillidae</taxon>
        <taxon>Anguilla</taxon>
    </lineage>
</organism>
<protein>
    <submittedName>
        <fullName evidence="1">Uncharacterized protein</fullName>
    </submittedName>
</protein>
<reference evidence="1" key="1">
    <citation type="submission" date="2014-11" db="EMBL/GenBank/DDBJ databases">
        <authorList>
            <person name="Amaro Gonzalez C."/>
        </authorList>
    </citation>
    <scope>NUCLEOTIDE SEQUENCE</scope>
</reference>
<dbReference type="EMBL" id="GBXM01011937">
    <property type="protein sequence ID" value="JAH96640.1"/>
    <property type="molecule type" value="Transcribed_RNA"/>
</dbReference>
<accession>A0A0E9X424</accession>
<name>A0A0E9X424_ANGAN</name>
<sequence>MGNNECHEVYRLGRDVGMIPDPQMDQTFTSYLSPDSSTHLSSHYMDVRRSLSPEQLGVFNHSLRATLGESGKVTQGGVGVVALALSFLFDVLAQQAKNQTGSTHFIHRIFREHEGNNISETGTVISDYLRLVPLIANDPQRMKEETERYKQRLNCSLVSHFDRIAKSPNNSWTEWKIFIHGLMFYQYMMMHQVLMGVDEAQLKSIETDMEKLSKKYDKNNTVFFIEITNVAERLRSISPEKQFLLTKCENIEQTLLITFLFEVGKEVLTFLLSLDRYAPLSPGQNQDFFY</sequence>
<evidence type="ECO:0000313" key="1">
    <source>
        <dbReference type="EMBL" id="JAH96640.1"/>
    </source>
</evidence>
<proteinExistence type="predicted"/>
<reference evidence="1" key="2">
    <citation type="journal article" date="2015" name="Fish Shellfish Immunol.">
        <title>Early steps in the European eel (Anguilla anguilla)-Vibrio vulnificus interaction in the gills: Role of the RtxA13 toxin.</title>
        <authorList>
            <person name="Callol A."/>
            <person name="Pajuelo D."/>
            <person name="Ebbesson L."/>
            <person name="Teles M."/>
            <person name="MacKenzie S."/>
            <person name="Amaro C."/>
        </authorList>
    </citation>
    <scope>NUCLEOTIDE SEQUENCE</scope>
</reference>
<dbReference type="AlphaFoldDB" id="A0A0E9X424"/>